<sequence>MDPVTQVEGGAYPFGMKNVDTDIIIPAHFLKTVSRDGLGRGAFEALRKDPANVFDDPQYKGSPIIIAGDNFGCGSSREHAAWALLDMGVKAVIAPSFSDIFAGNAFKNGILTVVLPQDQVDRLMEVARTDPITIDLESQIVTSPFQDRFSFEIDPFRKFCLLQGLDEVGLTLTRKDAITGYEQRLAQEKPWLARGTGLAA</sequence>
<evidence type="ECO:0000256" key="1">
    <source>
        <dbReference type="ARBA" id="ARBA00000491"/>
    </source>
</evidence>
<dbReference type="RefSeq" id="WP_160591665.1">
    <property type="nucleotide sequence ID" value="NZ_BAAAFP010000003.1"/>
</dbReference>
<dbReference type="InterPro" id="IPR033940">
    <property type="entry name" value="IPMI_Swivel"/>
</dbReference>
<dbReference type="PANTHER" id="PTHR43345:SF5">
    <property type="entry name" value="3-ISOPROPYLMALATE DEHYDRATASE SMALL SUBUNIT"/>
    <property type="match status" value="1"/>
</dbReference>
<keyword evidence="6 10" id="KW-0432">Leucine biosynthesis</keyword>
<dbReference type="Pfam" id="PF00694">
    <property type="entry name" value="Aconitase_C"/>
    <property type="match status" value="1"/>
</dbReference>
<proteinExistence type="inferred from homology"/>
<protein>
    <recommendedName>
        <fullName evidence="10">3-isopropylmalate dehydratase small subunit</fullName>
        <ecNumber evidence="10">4.2.1.33</ecNumber>
    </recommendedName>
    <alternativeName>
        <fullName evidence="10">Alpha-IPM isomerase</fullName>
        <shortName evidence="10">IPMI</shortName>
    </alternativeName>
    <alternativeName>
        <fullName evidence="10">Isopropylmalate isomerase</fullName>
    </alternativeName>
</protein>
<evidence type="ECO:0000256" key="3">
    <source>
        <dbReference type="ARBA" id="ARBA00004729"/>
    </source>
</evidence>
<dbReference type="OrthoDB" id="9777465at2"/>
<evidence type="ECO:0000256" key="6">
    <source>
        <dbReference type="ARBA" id="ARBA00022430"/>
    </source>
</evidence>
<dbReference type="EMBL" id="WTYY01000004">
    <property type="protein sequence ID" value="MXO89006.1"/>
    <property type="molecule type" value="Genomic_DNA"/>
</dbReference>
<dbReference type="HAMAP" id="MF_01031">
    <property type="entry name" value="LeuD_type1"/>
    <property type="match status" value="1"/>
</dbReference>
<dbReference type="NCBIfam" id="TIGR00171">
    <property type="entry name" value="leuD"/>
    <property type="match status" value="1"/>
</dbReference>
<dbReference type="GO" id="GO:0009098">
    <property type="term" value="P:L-leucine biosynthetic process"/>
    <property type="evidence" value="ECO:0007669"/>
    <property type="project" value="UniProtKB-UniRule"/>
</dbReference>
<gene>
    <name evidence="10 12" type="primary">leuD</name>
    <name evidence="12" type="ORF">GRI32_09670</name>
</gene>
<dbReference type="FunFam" id="3.20.19.10:FF:000003">
    <property type="entry name" value="3-isopropylmalate dehydratase small subunit"/>
    <property type="match status" value="1"/>
</dbReference>
<evidence type="ECO:0000256" key="2">
    <source>
        <dbReference type="ARBA" id="ARBA00002695"/>
    </source>
</evidence>
<name>A0A844ZPM9_9SPHN</name>
<feature type="domain" description="Aconitase A/isopropylmalate dehydratase small subunit swivel" evidence="11">
    <location>
        <begin position="1"/>
        <end position="117"/>
    </location>
</feature>
<comment type="similarity">
    <text evidence="4 10">Belongs to the LeuD family. LeuD type 1 subfamily.</text>
</comment>
<evidence type="ECO:0000256" key="4">
    <source>
        <dbReference type="ARBA" id="ARBA00009845"/>
    </source>
</evidence>
<comment type="catalytic activity">
    <reaction evidence="1 10">
        <text>(2R,3S)-3-isopropylmalate = (2S)-2-isopropylmalate</text>
        <dbReference type="Rhea" id="RHEA:32287"/>
        <dbReference type="ChEBI" id="CHEBI:1178"/>
        <dbReference type="ChEBI" id="CHEBI:35121"/>
        <dbReference type="EC" id="4.2.1.33"/>
    </reaction>
</comment>
<comment type="pathway">
    <text evidence="3 10">Amino-acid biosynthesis; L-leucine biosynthesis; L-leucine from 3-methyl-2-oxobutanoate: step 2/4.</text>
</comment>
<dbReference type="CDD" id="cd01577">
    <property type="entry name" value="IPMI_Swivel"/>
    <property type="match status" value="1"/>
</dbReference>
<comment type="caution">
    <text evidence="12">The sequence shown here is derived from an EMBL/GenBank/DDBJ whole genome shotgun (WGS) entry which is preliminary data.</text>
</comment>
<evidence type="ECO:0000256" key="9">
    <source>
        <dbReference type="ARBA" id="ARBA00023304"/>
    </source>
</evidence>
<evidence type="ECO:0000256" key="10">
    <source>
        <dbReference type="HAMAP-Rule" id="MF_01031"/>
    </source>
</evidence>
<dbReference type="NCBIfam" id="NF002458">
    <property type="entry name" value="PRK01641.1"/>
    <property type="match status" value="1"/>
</dbReference>
<evidence type="ECO:0000259" key="11">
    <source>
        <dbReference type="Pfam" id="PF00694"/>
    </source>
</evidence>
<keyword evidence="8 10" id="KW-0456">Lyase</keyword>
<evidence type="ECO:0000313" key="12">
    <source>
        <dbReference type="EMBL" id="MXO89006.1"/>
    </source>
</evidence>
<dbReference type="PANTHER" id="PTHR43345">
    <property type="entry name" value="3-ISOPROPYLMALATE DEHYDRATASE SMALL SUBUNIT 2-RELATED-RELATED"/>
    <property type="match status" value="1"/>
</dbReference>
<dbReference type="InterPro" id="IPR004431">
    <property type="entry name" value="3-IsopropMal_deHydase_ssu"/>
</dbReference>
<keyword evidence="7 10" id="KW-0028">Amino-acid biosynthesis</keyword>
<evidence type="ECO:0000256" key="8">
    <source>
        <dbReference type="ARBA" id="ARBA00023239"/>
    </source>
</evidence>
<dbReference type="UniPathway" id="UPA00048">
    <property type="reaction ID" value="UER00071"/>
</dbReference>
<dbReference type="AlphaFoldDB" id="A0A844ZPM9"/>
<dbReference type="Gene3D" id="3.20.19.10">
    <property type="entry name" value="Aconitase, domain 4"/>
    <property type="match status" value="1"/>
</dbReference>
<evidence type="ECO:0000256" key="7">
    <source>
        <dbReference type="ARBA" id="ARBA00022605"/>
    </source>
</evidence>
<evidence type="ECO:0000256" key="5">
    <source>
        <dbReference type="ARBA" id="ARBA00011271"/>
    </source>
</evidence>
<keyword evidence="13" id="KW-1185">Reference proteome</keyword>
<accession>A0A844ZPM9</accession>
<comment type="subunit">
    <text evidence="5 10">Heterodimer of LeuC and LeuD.</text>
</comment>
<dbReference type="InterPro" id="IPR050075">
    <property type="entry name" value="LeuD"/>
</dbReference>
<keyword evidence="9 10" id="KW-0100">Branched-chain amino acid biosynthesis</keyword>
<dbReference type="InterPro" id="IPR015928">
    <property type="entry name" value="Aconitase/3IPM_dehydase_swvl"/>
</dbReference>
<comment type="function">
    <text evidence="2 10">Catalyzes the isomerization between 2-isopropylmalate and 3-isopropylmalate, via the formation of 2-isopropylmaleate.</text>
</comment>
<dbReference type="InterPro" id="IPR000573">
    <property type="entry name" value="AconitaseA/IPMdHydase_ssu_swvl"/>
</dbReference>
<organism evidence="12 13">
    <name type="scientific">Alteraurantiacibacter aestuarii</name>
    <dbReference type="NCBI Taxonomy" id="650004"/>
    <lineage>
        <taxon>Bacteria</taxon>
        <taxon>Pseudomonadati</taxon>
        <taxon>Pseudomonadota</taxon>
        <taxon>Alphaproteobacteria</taxon>
        <taxon>Sphingomonadales</taxon>
        <taxon>Erythrobacteraceae</taxon>
        <taxon>Alteraurantiacibacter</taxon>
    </lineage>
</organism>
<dbReference type="EC" id="4.2.1.33" evidence="10"/>
<dbReference type="GO" id="GO:0009316">
    <property type="term" value="C:3-isopropylmalate dehydratase complex"/>
    <property type="evidence" value="ECO:0007669"/>
    <property type="project" value="InterPro"/>
</dbReference>
<dbReference type="Proteomes" id="UP000435243">
    <property type="component" value="Unassembled WGS sequence"/>
</dbReference>
<reference evidence="12 13" key="1">
    <citation type="submission" date="2019-12" db="EMBL/GenBank/DDBJ databases">
        <title>Genomic-based taxomic classification of the family Erythrobacteraceae.</title>
        <authorList>
            <person name="Xu L."/>
        </authorList>
    </citation>
    <scope>NUCLEOTIDE SEQUENCE [LARGE SCALE GENOMIC DNA]</scope>
    <source>
        <strain evidence="12 13">JCM 16339</strain>
    </source>
</reference>
<dbReference type="GO" id="GO:0003861">
    <property type="term" value="F:3-isopropylmalate dehydratase activity"/>
    <property type="evidence" value="ECO:0007669"/>
    <property type="project" value="UniProtKB-UniRule"/>
</dbReference>
<evidence type="ECO:0000313" key="13">
    <source>
        <dbReference type="Proteomes" id="UP000435243"/>
    </source>
</evidence>
<dbReference type="SUPFAM" id="SSF52016">
    <property type="entry name" value="LeuD/IlvD-like"/>
    <property type="match status" value="1"/>
</dbReference>